<dbReference type="SMR" id="A0A1U9TG16"/>
<reference evidence="6 7" key="1">
    <citation type="submission" date="2019-12" db="EMBL/GenBank/DDBJ databases">
        <authorList>
            <consortium name="NARMS: The National Antimicrobial Resistance Monitoring System"/>
        </authorList>
    </citation>
    <scope>NUCLEOTIDE SEQUENCE [LARGE SCALE GENOMIC DNA]</scope>
    <source>
        <strain evidence="6 7">CVM N19EC0189</strain>
    </source>
</reference>
<dbReference type="InterPro" id="IPR027417">
    <property type="entry name" value="P-loop_NTPase"/>
</dbReference>
<dbReference type="GO" id="GO:0003676">
    <property type="term" value="F:nucleic acid binding"/>
    <property type="evidence" value="ECO:0007669"/>
    <property type="project" value="InterPro"/>
</dbReference>
<feature type="domain" description="Helicase ATP-binding" evidence="3">
    <location>
        <begin position="102"/>
        <end position="312"/>
    </location>
</feature>
<dbReference type="GO" id="GO:0043138">
    <property type="term" value="F:3'-5' DNA helicase activity"/>
    <property type="evidence" value="ECO:0007669"/>
    <property type="project" value="TreeGrafter"/>
</dbReference>
<dbReference type="EMBL" id="AASVQO010000003">
    <property type="protein sequence ID" value="EFH3672803.1"/>
    <property type="molecule type" value="Genomic_DNA"/>
</dbReference>
<keyword evidence="6" id="KW-0378">Hydrolase</keyword>
<name>A0A1U9TG16_ECOLX</name>
<proteinExistence type="predicted"/>
<gene>
    <name evidence="6" type="ORF">F9461_06140</name>
    <name evidence="5" type="ORF">FGAF848_48430</name>
</gene>
<accession>A0A1U9TG16</accession>
<dbReference type="Proteomes" id="UP001190091">
    <property type="component" value="Unassembled WGS sequence"/>
</dbReference>
<evidence type="ECO:0000256" key="2">
    <source>
        <dbReference type="ARBA" id="ARBA00022840"/>
    </source>
</evidence>
<dbReference type="GO" id="GO:0006289">
    <property type="term" value="P:nucleotide-excision repair"/>
    <property type="evidence" value="ECO:0007669"/>
    <property type="project" value="TreeGrafter"/>
</dbReference>
<dbReference type="InterPro" id="IPR018973">
    <property type="entry name" value="MZB"/>
</dbReference>
<dbReference type="PROSITE" id="PS51192">
    <property type="entry name" value="HELICASE_ATP_BIND_1"/>
    <property type="match status" value="1"/>
</dbReference>
<keyword evidence="6" id="KW-0347">Helicase</keyword>
<sequence length="2104" mass="237060">MDVQQLHYAPLLNQLHQRAVRSVVSQLALRSKSLTHYLESQYFQPPGQEGSLLADPVFESTFGWMPADETMEDLRDKLISSPLVDALSKAPVPFRHQLTAWRTILEDKKSLLVSSGTGSGKTECFMVPVLEDLIRQQKSTRQSLTGTQAIFLYPLNALINSQQERLREWTRGFKGKIRFALYNGETRHTKYEVQEDQLKVPEQALSREAIYEAPPSIMVTNTTMLEYMLIRRKDAPIIEKSQGILKYIVLDEAHSYIGSQAAELALLLRRVMQAFNVGPGTDKPVQIIATSATIGEDSPEGNKELAKFVADLAGVTERDVKVVRGYRQIPRVSESLIRHEYPTSLTSLKSLSPQDLYQQLCHYRVAQQLRQALTHPGRQAVRLSELLNVARRTWPDINHRELLQLLDLMARSREGELAFTPLRMHGFIRTLAGLWACSNKQCLHKAHELNQSDWPFGQVWFEQRQYCDCGAPVFEVLRCSGCGSAYLSAKEEVRGDGTNWLVAQPAAAEVDEFALDVDVYSEDEDNDELDNNSQFDRLIAIDGEKYIISLEETTAGKIDSEAQKHYEINLLRPESRGEGRNNSFACVCCGDTQRKNNPLFRPLRLGAPFFLNEIIPTLLEFSPLPQTREEQLGPFNGRRLLTFTDSRQGTARISARLQQDADKATLRALCYQELANINEPSAKLSPAHCALLESFITQFSILPLKNSIDALKKAMVANEELSPADIQALKIIEPMVSSLSPDHAEAMQILQANSGNQQKKTMSWQTLSEQLVGSVDLADRMRGSFKELSGLDLTKQQFADFCLYSEFGRRPKNAWTLESMGLVAIHYPFIDKVTTCPQDWKTLLPDPDKQLAEWRNLLKITLDFFIRENSAVFYENEQYPRWMGARFPVKMLQGPDKKNKGQKRDQLWPQIRDRHYNRVIKLLIAVFPAIQPEQAHWKSLVNHLMIEVWDAIRPCLRQFESGYQLDIKQQAEFYSPKQVWRCPYTRRALDVTLLGYSPYLPGSKEIAPEKAVLIEMPELPVRHWRLSGGGEIAREERLEWLESNALIQHAREEGLWSTRSDRLALKDSWYRLEEHSAQRTPEQNQFNEKQFKSGKVNVLNCSTTMEMGVDIGGMSLVAMNNVPPAPANYLQRAGRAGRRGESASAAITLCKNTAHGMEVFKDPLWAFNTTASAPRVRFGSSSIVQRHVNALVLGLFLRAEVPDATKLSCKWFFEGDESQCLRFLHWLNNQADQLADKLKRLTQGTVLMSLTATQLLTRTQAMMQQVDIRWRSQLAILLENIEALKADNSAWEETPAGKAIAYQLRDYRGAYLFSKLISEAFLPGHGFPVGVVNFNYLTADELEKRRAIKATQADPNEGGESFSRRIEKLPSRDLPTALREYAPGADVVLGGKVYRSSGIMLGKVLASGQELSGDHHIPWFWHCRKCGAGATSTTRPVECSHCKADIQQLDVKRYLQPVGFATDIRYQAHNDVSMPAQLPWKDPRVLVPSSVWVSLPDAGLGRYRFSHSGELFHFSEGEFGHGYAICLSCGRAESQNQPQRTPENLKNPERENTHYLLRGGSNDRLGSNKLCHGHVHKDLWLGYSSRTDMVELQLNDDNGLLIRDEVAARSLAVALREGLAHKLGIENTELGVTTQQARDINGYTGYSIFIYDNNAGGAGYAVQLIDHWADVFNYARKLLDCSCDKFCHHCLLSYDSQHYVNRLDRHHALTLLTNVRLQRLNLAPEYQYFGDGSRVETNPLSLRIAQCLNSEIYDSCSLVLAGPQEQWDFAQWPLFKELLQFASSGGNVELLVATPLANLTDSSRHQLSALAAMPGGRLQVKSIATAQLMQGKGRWLAQVTREGQSQQWAADDSATVAPGELWGQSASSPVVTLKGTSGKTFSGQTLSAEDLLPALPTGAVRINLCEQLDGPLEGFGSRFWSLVTQQHAGWKQAFTRHKEITHVEYSDRYLNSPFTARLLGEILTELVEQGMAERASLTVCVKKLDYNSRQHDALYNAWLNEEDRQQVVTTLLEEGYLGPAWPGAISWLTGDNQSTEHGRELTVTFSDGSQHYVLLDMGLSYWRCIEDTFFDFALRVPQQVERLANTRARAVASGNDLRSYVIAG</sequence>
<feature type="domain" description="Helicase C-terminal" evidence="4">
    <location>
        <begin position="1033"/>
        <end position="1184"/>
    </location>
</feature>
<dbReference type="PANTHER" id="PTHR47957:SF3">
    <property type="entry name" value="ATP-DEPENDENT HELICASE HRQ1"/>
    <property type="match status" value="1"/>
</dbReference>
<dbReference type="GO" id="GO:0036297">
    <property type="term" value="P:interstrand cross-link repair"/>
    <property type="evidence" value="ECO:0007669"/>
    <property type="project" value="TreeGrafter"/>
</dbReference>
<dbReference type="InterPro" id="IPR014001">
    <property type="entry name" value="Helicase_ATP-bd"/>
</dbReference>
<evidence type="ECO:0000256" key="1">
    <source>
        <dbReference type="ARBA" id="ARBA00022741"/>
    </source>
</evidence>
<dbReference type="Gene3D" id="3.40.50.300">
    <property type="entry name" value="P-loop containing nucleotide triphosphate hydrolases"/>
    <property type="match status" value="2"/>
</dbReference>
<dbReference type="GO" id="GO:0005524">
    <property type="term" value="F:ATP binding"/>
    <property type="evidence" value="ECO:0007669"/>
    <property type="project" value="UniProtKB-KW"/>
</dbReference>
<dbReference type="RefSeq" id="WP_001586616.1">
    <property type="nucleotide sequence ID" value="NZ_AP019538.1"/>
</dbReference>
<keyword evidence="2" id="KW-0067">ATP-binding</keyword>
<dbReference type="EMBL" id="CAUZHL010000008">
    <property type="protein sequence ID" value="CAK1216802.1"/>
    <property type="molecule type" value="Genomic_DNA"/>
</dbReference>
<dbReference type="PANTHER" id="PTHR47957">
    <property type="entry name" value="ATP-DEPENDENT HELICASE HRQ1"/>
    <property type="match status" value="1"/>
</dbReference>
<dbReference type="InterPro" id="IPR001650">
    <property type="entry name" value="Helicase_C-like"/>
</dbReference>
<dbReference type="Pfam" id="PF09369">
    <property type="entry name" value="MZB"/>
    <property type="match status" value="1"/>
</dbReference>
<dbReference type="CDD" id="cd17923">
    <property type="entry name" value="DEXHc_Hrq1-like"/>
    <property type="match status" value="1"/>
</dbReference>
<keyword evidence="1" id="KW-0547">Nucleotide-binding</keyword>
<evidence type="ECO:0000313" key="7">
    <source>
        <dbReference type="Proteomes" id="UP000534496"/>
    </source>
</evidence>
<organism evidence="6 7">
    <name type="scientific">Escherichia coli</name>
    <dbReference type="NCBI Taxonomy" id="562"/>
    <lineage>
        <taxon>Bacteria</taxon>
        <taxon>Pseudomonadati</taxon>
        <taxon>Pseudomonadota</taxon>
        <taxon>Gammaproteobacteria</taxon>
        <taxon>Enterobacterales</taxon>
        <taxon>Enterobacteriaceae</taxon>
        <taxon>Escherichia</taxon>
    </lineage>
</organism>
<evidence type="ECO:0000313" key="6">
    <source>
        <dbReference type="EMBL" id="EFH3672803.1"/>
    </source>
</evidence>
<dbReference type="SUPFAM" id="SSF52540">
    <property type="entry name" value="P-loop containing nucleoside triphosphate hydrolases"/>
    <property type="match status" value="2"/>
</dbReference>
<dbReference type="SMART" id="SM00490">
    <property type="entry name" value="HELICc"/>
    <property type="match status" value="1"/>
</dbReference>
<reference evidence="5" key="2">
    <citation type="submission" date="2023-10" db="EMBL/GenBank/DDBJ databases">
        <authorList>
            <person name="Leclercq S."/>
        </authorList>
    </citation>
    <scope>NUCLEOTIDE SEQUENCE</scope>
    <source>
        <strain evidence="5">F848</strain>
    </source>
</reference>
<dbReference type="Pfam" id="PF00271">
    <property type="entry name" value="Helicase_C"/>
    <property type="match status" value="1"/>
</dbReference>
<evidence type="ECO:0000313" key="5">
    <source>
        <dbReference type="EMBL" id="CAK1216802.1"/>
    </source>
</evidence>
<dbReference type="SMART" id="SM00487">
    <property type="entry name" value="DEXDc"/>
    <property type="match status" value="1"/>
</dbReference>
<comment type="caution">
    <text evidence="6">The sequence shown here is derived from an EMBL/GenBank/DDBJ whole genome shotgun (WGS) entry which is preliminary data.</text>
</comment>
<protein>
    <submittedName>
        <fullName evidence="6">DEAD/DEAH box helicase</fullName>
    </submittedName>
</protein>
<dbReference type="InterPro" id="IPR011545">
    <property type="entry name" value="DEAD/DEAH_box_helicase_dom"/>
</dbReference>
<dbReference type="PROSITE" id="PS51194">
    <property type="entry name" value="HELICASE_CTER"/>
    <property type="match status" value="1"/>
</dbReference>
<dbReference type="Pfam" id="PF00270">
    <property type="entry name" value="DEAD"/>
    <property type="match status" value="1"/>
</dbReference>
<evidence type="ECO:0000259" key="4">
    <source>
        <dbReference type="PROSITE" id="PS51194"/>
    </source>
</evidence>
<dbReference type="Proteomes" id="UP000534496">
    <property type="component" value="Unassembled WGS sequence"/>
</dbReference>
<evidence type="ECO:0000259" key="3">
    <source>
        <dbReference type="PROSITE" id="PS51192"/>
    </source>
</evidence>